<evidence type="ECO:0000313" key="20">
    <source>
        <dbReference type="EMBL" id="KAL0012054.1"/>
    </source>
</evidence>
<evidence type="ECO:0000256" key="15">
    <source>
        <dbReference type="PROSITE-ProRule" id="PRU10141"/>
    </source>
</evidence>
<dbReference type="InterPro" id="IPR011009">
    <property type="entry name" value="Kinase-like_dom_sf"/>
</dbReference>
<keyword evidence="7" id="KW-0677">Repeat</keyword>
<dbReference type="Pfam" id="PF01657">
    <property type="entry name" value="Stress-antifung"/>
    <property type="match status" value="2"/>
</dbReference>
<dbReference type="AlphaFoldDB" id="A0AAW2DRD6"/>
<accession>A0AAW2DRD6</accession>
<dbReference type="EMBL" id="JAZDWU010000002">
    <property type="protein sequence ID" value="KAL0012054.1"/>
    <property type="molecule type" value="Genomic_DNA"/>
</dbReference>
<evidence type="ECO:0000256" key="16">
    <source>
        <dbReference type="SAM" id="Phobius"/>
    </source>
</evidence>
<dbReference type="PROSITE" id="PS00107">
    <property type="entry name" value="PROTEIN_KINASE_ATP"/>
    <property type="match status" value="1"/>
</dbReference>
<dbReference type="Gene3D" id="3.30.430.20">
    <property type="entry name" value="Gnk2 domain, C-X8-C-X2-C motif"/>
    <property type="match status" value="2"/>
</dbReference>
<keyword evidence="3" id="KW-0597">Phosphoprotein</keyword>
<dbReference type="GO" id="GO:0004674">
    <property type="term" value="F:protein serine/threonine kinase activity"/>
    <property type="evidence" value="ECO:0007669"/>
    <property type="project" value="UniProtKB-KW"/>
</dbReference>
<name>A0AAW2DRD6_9ROSI</name>
<dbReference type="SMART" id="SM00220">
    <property type="entry name" value="S_TKc"/>
    <property type="match status" value="1"/>
</dbReference>
<keyword evidence="9" id="KW-0418">Kinase</keyword>
<feature type="domain" description="Gnk2-homologous" evidence="19">
    <location>
        <begin position="30"/>
        <end position="133"/>
    </location>
</feature>
<feature type="signal peptide" evidence="17">
    <location>
        <begin position="1"/>
        <end position="22"/>
    </location>
</feature>
<feature type="chain" id="PRO_5043542392" description="Cysteine-rich receptor-like protein kinase 29" evidence="17">
    <location>
        <begin position="23"/>
        <end position="660"/>
    </location>
</feature>
<keyword evidence="8 15" id="KW-0547">Nucleotide-binding</keyword>
<evidence type="ECO:0000256" key="5">
    <source>
        <dbReference type="ARBA" id="ARBA00022692"/>
    </source>
</evidence>
<dbReference type="SUPFAM" id="SSF56112">
    <property type="entry name" value="Protein kinase-like (PK-like)"/>
    <property type="match status" value="1"/>
</dbReference>
<feature type="binding site" evidence="15">
    <location>
        <position position="372"/>
    </location>
    <ligand>
        <name>ATP</name>
        <dbReference type="ChEBI" id="CHEBI:30616"/>
    </ligand>
</feature>
<evidence type="ECO:0000256" key="17">
    <source>
        <dbReference type="SAM" id="SignalP"/>
    </source>
</evidence>
<dbReference type="InterPro" id="IPR002902">
    <property type="entry name" value="GNK2"/>
</dbReference>
<keyword evidence="14" id="KW-0325">Glycoprotein</keyword>
<feature type="transmembrane region" description="Helical" evidence="16">
    <location>
        <begin position="289"/>
        <end position="309"/>
    </location>
</feature>
<dbReference type="FunFam" id="3.30.200.20:FF:000142">
    <property type="entry name" value="Cysteine-rich receptor-like protein kinase 10"/>
    <property type="match status" value="1"/>
</dbReference>
<dbReference type="Pfam" id="PF07714">
    <property type="entry name" value="PK_Tyr_Ser-Thr"/>
    <property type="match status" value="1"/>
</dbReference>
<evidence type="ECO:0000256" key="4">
    <source>
        <dbReference type="ARBA" id="ARBA00022679"/>
    </source>
</evidence>
<evidence type="ECO:0000313" key="21">
    <source>
        <dbReference type="Proteomes" id="UP001459277"/>
    </source>
</evidence>
<evidence type="ECO:0000256" key="9">
    <source>
        <dbReference type="ARBA" id="ARBA00022777"/>
    </source>
</evidence>
<dbReference type="GO" id="GO:0005524">
    <property type="term" value="F:ATP binding"/>
    <property type="evidence" value="ECO:0007669"/>
    <property type="project" value="UniProtKB-UniRule"/>
</dbReference>
<dbReference type="CDD" id="cd14066">
    <property type="entry name" value="STKc_IRAK"/>
    <property type="match status" value="1"/>
</dbReference>
<dbReference type="CDD" id="cd23509">
    <property type="entry name" value="Gnk2-like"/>
    <property type="match status" value="2"/>
</dbReference>
<organism evidence="20 21">
    <name type="scientific">Lithocarpus litseifolius</name>
    <dbReference type="NCBI Taxonomy" id="425828"/>
    <lineage>
        <taxon>Eukaryota</taxon>
        <taxon>Viridiplantae</taxon>
        <taxon>Streptophyta</taxon>
        <taxon>Embryophyta</taxon>
        <taxon>Tracheophyta</taxon>
        <taxon>Spermatophyta</taxon>
        <taxon>Magnoliopsida</taxon>
        <taxon>eudicotyledons</taxon>
        <taxon>Gunneridae</taxon>
        <taxon>Pentapetalae</taxon>
        <taxon>rosids</taxon>
        <taxon>fabids</taxon>
        <taxon>Fagales</taxon>
        <taxon>Fagaceae</taxon>
        <taxon>Lithocarpus</taxon>
    </lineage>
</organism>
<dbReference type="FunFam" id="1.10.510.10:FF:000343">
    <property type="entry name" value="Cysteine-rich receptor-like protein kinase 28"/>
    <property type="match status" value="1"/>
</dbReference>
<evidence type="ECO:0000256" key="2">
    <source>
        <dbReference type="ARBA" id="ARBA00022527"/>
    </source>
</evidence>
<dbReference type="PANTHER" id="PTHR27002">
    <property type="entry name" value="RECEPTOR-LIKE SERINE/THREONINE-PROTEIN KINASE SD1-8"/>
    <property type="match status" value="1"/>
</dbReference>
<dbReference type="InterPro" id="IPR038408">
    <property type="entry name" value="GNK2_sf"/>
</dbReference>
<evidence type="ECO:0000256" key="6">
    <source>
        <dbReference type="ARBA" id="ARBA00022729"/>
    </source>
</evidence>
<dbReference type="PROSITE" id="PS00108">
    <property type="entry name" value="PROTEIN_KINASE_ST"/>
    <property type="match status" value="1"/>
</dbReference>
<gene>
    <name evidence="20" type="ORF">SO802_007162</name>
</gene>
<keyword evidence="10 15" id="KW-0067">ATP-binding</keyword>
<evidence type="ECO:0000256" key="3">
    <source>
        <dbReference type="ARBA" id="ARBA00022553"/>
    </source>
</evidence>
<evidence type="ECO:0000256" key="12">
    <source>
        <dbReference type="ARBA" id="ARBA00023136"/>
    </source>
</evidence>
<keyword evidence="4" id="KW-0808">Transferase</keyword>
<keyword evidence="5 16" id="KW-0812">Transmembrane</keyword>
<evidence type="ECO:0000256" key="8">
    <source>
        <dbReference type="ARBA" id="ARBA00022741"/>
    </source>
</evidence>
<feature type="domain" description="Protein kinase" evidence="18">
    <location>
        <begin position="344"/>
        <end position="629"/>
    </location>
</feature>
<evidence type="ECO:0000256" key="1">
    <source>
        <dbReference type="ARBA" id="ARBA00004167"/>
    </source>
</evidence>
<evidence type="ECO:0000259" key="19">
    <source>
        <dbReference type="PROSITE" id="PS51473"/>
    </source>
</evidence>
<evidence type="ECO:0000256" key="11">
    <source>
        <dbReference type="ARBA" id="ARBA00022989"/>
    </source>
</evidence>
<dbReference type="PROSITE" id="PS50011">
    <property type="entry name" value="PROTEIN_KINASE_DOM"/>
    <property type="match status" value="1"/>
</dbReference>
<dbReference type="InterPro" id="IPR001245">
    <property type="entry name" value="Ser-Thr/Tyr_kinase_cat_dom"/>
</dbReference>
<feature type="domain" description="Gnk2-homologous" evidence="19">
    <location>
        <begin position="142"/>
        <end position="248"/>
    </location>
</feature>
<keyword evidence="21" id="KW-1185">Reference proteome</keyword>
<keyword evidence="12 16" id="KW-0472">Membrane</keyword>
<dbReference type="Proteomes" id="UP001459277">
    <property type="component" value="Unassembled WGS sequence"/>
</dbReference>
<dbReference type="InterPro" id="IPR017441">
    <property type="entry name" value="Protein_kinase_ATP_BS"/>
</dbReference>
<dbReference type="Gene3D" id="1.10.510.10">
    <property type="entry name" value="Transferase(Phosphotransferase) domain 1"/>
    <property type="match status" value="1"/>
</dbReference>
<dbReference type="PROSITE" id="PS51473">
    <property type="entry name" value="GNK2"/>
    <property type="match status" value="2"/>
</dbReference>
<comment type="subcellular location">
    <subcellularLocation>
        <location evidence="1">Membrane</location>
        <topology evidence="1">Single-pass membrane protein</topology>
    </subcellularLocation>
</comment>
<keyword evidence="13" id="KW-0675">Receptor</keyword>
<dbReference type="PANTHER" id="PTHR27002:SF1104">
    <property type="entry name" value="CYSTEINE-RICH RECEPTOR-LIKE PROTEIN KINASE 27-RELATED"/>
    <property type="match status" value="1"/>
</dbReference>
<evidence type="ECO:0008006" key="22">
    <source>
        <dbReference type="Google" id="ProtNLM"/>
    </source>
</evidence>
<dbReference type="Gene3D" id="3.30.200.20">
    <property type="entry name" value="Phosphorylase Kinase, domain 1"/>
    <property type="match status" value="1"/>
</dbReference>
<dbReference type="FunFam" id="3.30.430.20:FF:000003">
    <property type="entry name" value="Cysteine-rich RLK (RECEPTOR-like protein kinase) 10"/>
    <property type="match status" value="1"/>
</dbReference>
<protein>
    <recommendedName>
        <fullName evidence="22">Cysteine-rich receptor-like protein kinase 29</fullName>
    </recommendedName>
</protein>
<dbReference type="InterPro" id="IPR000719">
    <property type="entry name" value="Prot_kinase_dom"/>
</dbReference>
<keyword evidence="2" id="KW-0723">Serine/threonine-protein kinase</keyword>
<evidence type="ECO:0000256" key="14">
    <source>
        <dbReference type="ARBA" id="ARBA00023180"/>
    </source>
</evidence>
<dbReference type="GO" id="GO:0009737">
    <property type="term" value="P:response to abscisic acid"/>
    <property type="evidence" value="ECO:0007669"/>
    <property type="project" value="UniProtKB-ARBA"/>
</dbReference>
<comment type="caution">
    <text evidence="20">The sequence shown here is derived from an EMBL/GenBank/DDBJ whole genome shotgun (WGS) entry which is preliminary data.</text>
</comment>
<keyword evidence="11 16" id="KW-1133">Transmembrane helix</keyword>
<proteinExistence type="predicted"/>
<evidence type="ECO:0000256" key="7">
    <source>
        <dbReference type="ARBA" id="ARBA00022737"/>
    </source>
</evidence>
<evidence type="ECO:0000256" key="13">
    <source>
        <dbReference type="ARBA" id="ARBA00023170"/>
    </source>
</evidence>
<reference evidence="20 21" key="1">
    <citation type="submission" date="2024-01" db="EMBL/GenBank/DDBJ databases">
        <title>A telomere-to-telomere, gap-free genome of sweet tea (Lithocarpus litseifolius).</title>
        <authorList>
            <person name="Zhou J."/>
        </authorList>
    </citation>
    <scope>NUCLEOTIDE SEQUENCE [LARGE SCALE GENOMIC DNA]</scope>
    <source>
        <strain evidence="20">Zhou-2022a</strain>
        <tissue evidence="20">Leaf</tissue>
    </source>
</reference>
<dbReference type="GO" id="GO:0005886">
    <property type="term" value="C:plasma membrane"/>
    <property type="evidence" value="ECO:0007669"/>
    <property type="project" value="TreeGrafter"/>
</dbReference>
<evidence type="ECO:0000256" key="10">
    <source>
        <dbReference type="ARBA" id="ARBA00022840"/>
    </source>
</evidence>
<evidence type="ECO:0000259" key="18">
    <source>
        <dbReference type="PROSITE" id="PS50011"/>
    </source>
</evidence>
<keyword evidence="6 17" id="KW-0732">Signal</keyword>
<sequence>MSNSRLPLLFFCAILLVPLVSHSLVLQRDPYVLHNCSTSGNVSSNGTFRANLNTLISTFSSNTQIDYGFYNFTAGEGTDKVYATGLCRADLTPTDCRICLNNSGHELLQLCPNEKEGIMWYMNCTVRYSNNSIFGVMETKPNEYLATGPSDDLVSKLTEFNEVLSTLFYDLRVGASAGGIFRKVAVGNATYLNHTIYGLMQCSPDLSEMDCSNCLVEAQSYNKICCNGSLGVRALAPTCNLRIESNQFYGSTLVESLPSLSPPPVPAKSLYPPPVSAKGKKSNSSKNTIVIIVVVVVFVVLIICICLCLRVKKQRKKVETADEISNTESLQFNFPTIRVATDNFADANKVGTGGFGAVYKGRLSDGQEIAVKRLSMGSGQGDLEFKNEILLMAKLHHRNLVKLRGFCLEGNERLLIYEFVSNGSLDQVIFDPTKRADLNWQMRYKIIVGIARGLLYLHEDSRLRIIHRDLKASNILLDDEMNPKIADFGLARLVLLDQTQSSTNRIVGTYGYMAPEYAYYGHFSVKSDVFSFGVLVLEMICGQKNGYFHNNKNEDDLLNNAWKNWRNMTTSNIIDPTLGVGSKPEIIRCIHIGLLCVQENVADRPTMSSIILMLNGNSITLSVPSQPAFLTLNNVEPNISSDQSILASINEASITALYPR</sequence>
<dbReference type="InterPro" id="IPR008271">
    <property type="entry name" value="Ser/Thr_kinase_AS"/>
</dbReference>